<dbReference type="PANTHER" id="PTHR45453">
    <property type="entry name" value="PHOSPHATE REGULON SENSOR PROTEIN PHOR"/>
    <property type="match status" value="1"/>
</dbReference>
<keyword evidence="7" id="KW-0472">Membrane</keyword>
<dbReference type="SUPFAM" id="SSF55874">
    <property type="entry name" value="ATPase domain of HSP90 chaperone/DNA topoisomerase II/histidine kinase"/>
    <property type="match status" value="1"/>
</dbReference>
<comment type="catalytic activity">
    <reaction evidence="1">
        <text>ATP + protein L-histidine = ADP + protein N-phospho-L-histidine.</text>
        <dbReference type="EC" id="2.7.13.3"/>
    </reaction>
</comment>
<evidence type="ECO:0000313" key="9">
    <source>
        <dbReference type="EMBL" id="QPH41040.1"/>
    </source>
</evidence>
<keyword evidence="6" id="KW-0902">Two-component regulatory system</keyword>
<evidence type="ECO:0000256" key="3">
    <source>
        <dbReference type="ARBA" id="ARBA00022553"/>
    </source>
</evidence>
<dbReference type="AlphaFoldDB" id="A0A7S9L207"/>
<dbReference type="GO" id="GO:0005886">
    <property type="term" value="C:plasma membrane"/>
    <property type="evidence" value="ECO:0007669"/>
    <property type="project" value="TreeGrafter"/>
</dbReference>
<dbReference type="Gene3D" id="1.10.287.130">
    <property type="match status" value="1"/>
</dbReference>
<dbReference type="EMBL" id="CP064939">
    <property type="protein sequence ID" value="QPH41040.1"/>
    <property type="molecule type" value="Genomic_DNA"/>
</dbReference>
<dbReference type="Pfam" id="PF02518">
    <property type="entry name" value="HATPase_c"/>
    <property type="match status" value="1"/>
</dbReference>
<dbReference type="PROSITE" id="PS50109">
    <property type="entry name" value="HIS_KIN"/>
    <property type="match status" value="1"/>
</dbReference>
<organism evidence="9 10">
    <name type="scientific">Pedobacter endophyticus</name>
    <dbReference type="NCBI Taxonomy" id="2789740"/>
    <lineage>
        <taxon>Bacteria</taxon>
        <taxon>Pseudomonadati</taxon>
        <taxon>Bacteroidota</taxon>
        <taxon>Sphingobacteriia</taxon>
        <taxon>Sphingobacteriales</taxon>
        <taxon>Sphingobacteriaceae</taxon>
        <taxon>Pedobacter</taxon>
    </lineage>
</organism>
<dbReference type="InterPro" id="IPR036890">
    <property type="entry name" value="HATPase_C_sf"/>
</dbReference>
<dbReference type="PRINTS" id="PR00344">
    <property type="entry name" value="BCTRLSENSOR"/>
</dbReference>
<dbReference type="Pfam" id="PF00512">
    <property type="entry name" value="HisKA"/>
    <property type="match status" value="1"/>
</dbReference>
<evidence type="ECO:0000256" key="7">
    <source>
        <dbReference type="SAM" id="Phobius"/>
    </source>
</evidence>
<dbReference type="InterPro" id="IPR004358">
    <property type="entry name" value="Sig_transdc_His_kin-like_C"/>
</dbReference>
<evidence type="ECO:0000256" key="5">
    <source>
        <dbReference type="ARBA" id="ARBA00022777"/>
    </source>
</evidence>
<protein>
    <recommendedName>
        <fullName evidence="2">histidine kinase</fullName>
        <ecNumber evidence="2">2.7.13.3</ecNumber>
    </recommendedName>
</protein>
<evidence type="ECO:0000259" key="8">
    <source>
        <dbReference type="PROSITE" id="PS50109"/>
    </source>
</evidence>
<feature type="domain" description="Histidine kinase" evidence="8">
    <location>
        <begin position="227"/>
        <end position="434"/>
    </location>
</feature>
<dbReference type="SMART" id="SM00388">
    <property type="entry name" value="HisKA"/>
    <property type="match status" value="1"/>
</dbReference>
<evidence type="ECO:0000313" key="10">
    <source>
        <dbReference type="Proteomes" id="UP000594759"/>
    </source>
</evidence>
<gene>
    <name evidence="9" type="ORF">IZT61_07210</name>
</gene>
<proteinExistence type="predicted"/>
<evidence type="ECO:0000256" key="1">
    <source>
        <dbReference type="ARBA" id="ARBA00000085"/>
    </source>
</evidence>
<keyword evidence="4" id="KW-0808">Transferase</keyword>
<dbReference type="InterPro" id="IPR036097">
    <property type="entry name" value="HisK_dim/P_sf"/>
</dbReference>
<dbReference type="PANTHER" id="PTHR45453:SF1">
    <property type="entry name" value="PHOSPHATE REGULON SENSOR PROTEIN PHOR"/>
    <property type="match status" value="1"/>
</dbReference>
<sequence>MKLQVKFSLYNAITKIATILVLGAIILFSLNQLAYNQLDNRLLKKKSKIIKNLDDREIDSLLNKGESFTDYNILKEEFIVLTDVPDNQKGSAAIFFTEKREIEGDIEVYRILNYKFSYHTNWYNLEIGETMTALQSIKNSIRFYMLVVLVSALLISLLTDYAFSKFLLKPFYVIIDKKINRVNDPLHFNYTNIATTTDDFKILDDSVNSLMRKINTLFALEKQFIANVSHELLTPISVLSTRFENMLSTTGISVEHENKIYASLKVLKGLKGIINSLLLISKVENNQYLKREEISLKQEIEDLYDDLEDRIADKAIVYHVDLREDFHFTGNKALIDTLLMNIINNAIKYNREGGSISITDKKTDQNYVLRIMDTGLGMSKDLQGNAFDRFERGNTGESGFGLGLAIVRSIANFHKIGIEINSEENKGTTISLIF</sequence>
<dbReference type="Gene3D" id="3.30.565.10">
    <property type="entry name" value="Histidine kinase-like ATPase, C-terminal domain"/>
    <property type="match status" value="1"/>
</dbReference>
<feature type="transmembrane region" description="Helical" evidence="7">
    <location>
        <begin position="143"/>
        <end position="163"/>
    </location>
</feature>
<dbReference type="CDD" id="cd00082">
    <property type="entry name" value="HisKA"/>
    <property type="match status" value="1"/>
</dbReference>
<evidence type="ECO:0000256" key="4">
    <source>
        <dbReference type="ARBA" id="ARBA00022679"/>
    </source>
</evidence>
<accession>A0A7S9L207</accession>
<keyword evidence="10" id="KW-1185">Reference proteome</keyword>
<evidence type="ECO:0000256" key="2">
    <source>
        <dbReference type="ARBA" id="ARBA00012438"/>
    </source>
</evidence>
<name>A0A7S9L207_9SPHI</name>
<dbReference type="RefSeq" id="WP_196100492.1">
    <property type="nucleotide sequence ID" value="NZ_CP064939.1"/>
</dbReference>
<dbReference type="EC" id="2.7.13.3" evidence="2"/>
<keyword evidence="7" id="KW-0812">Transmembrane</keyword>
<evidence type="ECO:0000256" key="6">
    <source>
        <dbReference type="ARBA" id="ARBA00023012"/>
    </source>
</evidence>
<reference evidence="9 10" key="1">
    <citation type="submission" date="2020-11" db="EMBL/GenBank/DDBJ databases">
        <title>Pedobacter endophytica, an endophytic bacteria isolated form Carex pumila.</title>
        <authorList>
            <person name="Peng Y."/>
            <person name="Jiang L."/>
            <person name="Lee J."/>
        </authorList>
    </citation>
    <scope>NUCLEOTIDE SEQUENCE [LARGE SCALE GENOMIC DNA]</scope>
    <source>
        <strain evidence="9 10">JBR3-12</strain>
    </source>
</reference>
<dbReference type="InterPro" id="IPR003594">
    <property type="entry name" value="HATPase_dom"/>
</dbReference>
<dbReference type="Proteomes" id="UP000594759">
    <property type="component" value="Chromosome"/>
</dbReference>
<keyword evidence="5 9" id="KW-0418">Kinase</keyword>
<dbReference type="SMART" id="SM00387">
    <property type="entry name" value="HATPase_c"/>
    <property type="match status" value="1"/>
</dbReference>
<dbReference type="GO" id="GO:0000155">
    <property type="term" value="F:phosphorelay sensor kinase activity"/>
    <property type="evidence" value="ECO:0007669"/>
    <property type="project" value="InterPro"/>
</dbReference>
<dbReference type="KEGG" id="pex:IZT61_07210"/>
<dbReference type="SUPFAM" id="SSF47384">
    <property type="entry name" value="Homodimeric domain of signal transducing histidine kinase"/>
    <property type="match status" value="1"/>
</dbReference>
<keyword evidence="7" id="KW-1133">Transmembrane helix</keyword>
<dbReference type="InterPro" id="IPR050351">
    <property type="entry name" value="BphY/WalK/GraS-like"/>
</dbReference>
<feature type="transmembrane region" description="Helical" evidence="7">
    <location>
        <begin position="12"/>
        <end position="35"/>
    </location>
</feature>
<keyword evidence="3" id="KW-0597">Phosphoprotein</keyword>
<dbReference type="GO" id="GO:0016036">
    <property type="term" value="P:cellular response to phosphate starvation"/>
    <property type="evidence" value="ECO:0007669"/>
    <property type="project" value="TreeGrafter"/>
</dbReference>
<dbReference type="InterPro" id="IPR005467">
    <property type="entry name" value="His_kinase_dom"/>
</dbReference>
<dbReference type="GO" id="GO:0004721">
    <property type="term" value="F:phosphoprotein phosphatase activity"/>
    <property type="evidence" value="ECO:0007669"/>
    <property type="project" value="TreeGrafter"/>
</dbReference>
<dbReference type="InterPro" id="IPR003661">
    <property type="entry name" value="HisK_dim/P_dom"/>
</dbReference>